<name>A0A365YAS2_9MICC</name>
<evidence type="ECO:0000313" key="3">
    <source>
        <dbReference type="Proteomes" id="UP000252167"/>
    </source>
</evidence>
<dbReference type="RefSeq" id="WP_113607935.1">
    <property type="nucleotide sequence ID" value="NZ_POAF01000008.1"/>
</dbReference>
<keyword evidence="3" id="KW-1185">Reference proteome</keyword>
<comment type="caution">
    <text evidence="2">The sequence shown here is derived from an EMBL/GenBank/DDBJ whole genome shotgun (WGS) entry which is preliminary data.</text>
</comment>
<dbReference type="AlphaFoldDB" id="A0A365YAS2"/>
<protein>
    <submittedName>
        <fullName evidence="2">Uncharacterized protein</fullName>
    </submittedName>
</protein>
<organism evidence="2 3">
    <name type="scientific">Glutamicibacter soli</name>
    <dbReference type="NCBI Taxonomy" id="453836"/>
    <lineage>
        <taxon>Bacteria</taxon>
        <taxon>Bacillati</taxon>
        <taxon>Actinomycetota</taxon>
        <taxon>Actinomycetes</taxon>
        <taxon>Micrococcales</taxon>
        <taxon>Micrococcaceae</taxon>
        <taxon>Glutamicibacter</taxon>
    </lineage>
</organism>
<dbReference type="EMBL" id="POAF01000008">
    <property type="protein sequence ID" value="RBL99419.1"/>
    <property type="molecule type" value="Genomic_DNA"/>
</dbReference>
<evidence type="ECO:0000256" key="1">
    <source>
        <dbReference type="SAM" id="MobiDB-lite"/>
    </source>
</evidence>
<proteinExistence type="predicted"/>
<feature type="region of interest" description="Disordered" evidence="1">
    <location>
        <begin position="1"/>
        <end position="63"/>
    </location>
</feature>
<dbReference type="Proteomes" id="UP000252167">
    <property type="component" value="Unassembled WGS sequence"/>
</dbReference>
<evidence type="ECO:0000313" key="2">
    <source>
        <dbReference type="EMBL" id="RBL99419.1"/>
    </source>
</evidence>
<reference evidence="2 3" key="1">
    <citation type="submission" date="2018-01" db="EMBL/GenBank/DDBJ databases">
        <title>Glutamicibacter soli strain NHPC-3 Whole genome sequence and assembly.</title>
        <authorList>
            <person name="Choudhury P."/>
            <person name="Gupta D."/>
            <person name="Sengupta K."/>
            <person name="Jawed A."/>
            <person name="Sultana N."/>
            <person name="Saha P."/>
        </authorList>
    </citation>
    <scope>NUCLEOTIDE SEQUENCE [LARGE SCALE GENOMIC DNA]</scope>
    <source>
        <strain evidence="2 3">NHPC-3</strain>
    </source>
</reference>
<accession>A0A365YAS2</accession>
<gene>
    <name evidence="2" type="ORF">C1H84_15705</name>
</gene>
<sequence length="63" mass="6642">MENNAEFPNHGDAVQPESAEEQAAAAQGDHLSDPARNDEVGHDWTDEGGATPNGPATEGNEER</sequence>
<feature type="compositionally biased region" description="Low complexity" evidence="1">
    <location>
        <begin position="13"/>
        <end position="27"/>
    </location>
</feature>
<feature type="compositionally biased region" description="Basic and acidic residues" evidence="1">
    <location>
        <begin position="30"/>
        <end position="45"/>
    </location>
</feature>